<organism evidence="2 3">
    <name type="scientific">Halorubrum pallidum</name>
    <dbReference type="NCBI Taxonomy" id="1526114"/>
    <lineage>
        <taxon>Archaea</taxon>
        <taxon>Methanobacteriati</taxon>
        <taxon>Methanobacteriota</taxon>
        <taxon>Stenosarchaea group</taxon>
        <taxon>Halobacteria</taxon>
        <taxon>Halobacteriales</taxon>
        <taxon>Haloferacaceae</taxon>
        <taxon>Halorubrum</taxon>
    </lineage>
</organism>
<evidence type="ECO:0000313" key="2">
    <source>
        <dbReference type="EMBL" id="MFC6770320.1"/>
    </source>
</evidence>
<feature type="compositionally biased region" description="Polar residues" evidence="1">
    <location>
        <begin position="271"/>
        <end position="293"/>
    </location>
</feature>
<evidence type="ECO:0000256" key="1">
    <source>
        <dbReference type="SAM" id="MobiDB-lite"/>
    </source>
</evidence>
<protein>
    <submittedName>
        <fullName evidence="2">Uncharacterized protein</fullName>
    </submittedName>
</protein>
<dbReference type="Proteomes" id="UP001596274">
    <property type="component" value="Unassembled WGS sequence"/>
</dbReference>
<accession>A0ABD5T4P6</accession>
<reference evidence="2 3" key="1">
    <citation type="journal article" date="2019" name="Int. J. Syst. Evol. Microbiol.">
        <title>The Global Catalogue of Microorganisms (GCM) 10K type strain sequencing project: providing services to taxonomists for standard genome sequencing and annotation.</title>
        <authorList>
            <consortium name="The Broad Institute Genomics Platform"/>
            <consortium name="The Broad Institute Genome Sequencing Center for Infectious Disease"/>
            <person name="Wu L."/>
            <person name="Ma J."/>
        </authorList>
    </citation>
    <scope>NUCLEOTIDE SEQUENCE [LARGE SCALE GENOMIC DNA]</scope>
    <source>
        <strain evidence="2 3">PJ61</strain>
    </source>
</reference>
<dbReference type="AlphaFoldDB" id="A0ABD5T4P6"/>
<gene>
    <name evidence="2" type="ORF">ACFQDD_02060</name>
</gene>
<keyword evidence="3" id="KW-1185">Reference proteome</keyword>
<evidence type="ECO:0000313" key="3">
    <source>
        <dbReference type="Proteomes" id="UP001596274"/>
    </source>
</evidence>
<feature type="non-terminal residue" evidence="2">
    <location>
        <position position="419"/>
    </location>
</feature>
<dbReference type="EMBL" id="JBHSWT010000043">
    <property type="protein sequence ID" value="MFC6770320.1"/>
    <property type="molecule type" value="Genomic_DNA"/>
</dbReference>
<feature type="region of interest" description="Disordered" evidence="1">
    <location>
        <begin position="265"/>
        <end position="297"/>
    </location>
</feature>
<name>A0ABD5T4P6_9EURY</name>
<sequence length="419" mass="46275">MDSTDRQTLTLPVVEGPLVPIREYVGDFGEDELDDAVDPDATGEVTMTLTERSAGSDQISAVHMNGEQRDSYSFTVTDPDRGLCAYNRRSDGKTAPPHIRRALIDFGYHDTSGPPESPIWFPEYARVLIPMLTGATDTAESELVRKLLTQYLTMLTGTLRAAYTVCRFESPQDVPDELVDQVFQQGAESPLFGAESWTDVDQHTLQMEISVAEWDFDQSFLPQPPRSDPEGWGSYLYAEGDEEGKTAEDTERRLAEALASAPTFPYISDPETLTDSENAGLSPSEGAQVQVDTPDNPDTGDYIRVVQYGAESVTQHEFRITTLPSEDAPGECVFESRNPETALPPYATIHAVSSTDYVVQNTPSFRLDATAAEIVKNSYEVMRAVLNRPPVSDIFDHQLKMVSQPLVLLWYALTAVDVA</sequence>
<comment type="caution">
    <text evidence="2">The sequence shown here is derived from an EMBL/GenBank/DDBJ whole genome shotgun (WGS) entry which is preliminary data.</text>
</comment>
<proteinExistence type="predicted"/>